<comment type="caution">
    <text evidence="1">The sequence shown here is derived from an EMBL/GenBank/DDBJ whole genome shotgun (WGS) entry which is preliminary data.</text>
</comment>
<protein>
    <submittedName>
        <fullName evidence="1">Uncharacterized protein</fullName>
    </submittedName>
</protein>
<evidence type="ECO:0000313" key="2">
    <source>
        <dbReference type="Proteomes" id="UP001243375"/>
    </source>
</evidence>
<accession>A0ACC2WP97</accession>
<sequence length="293" mass="31794">MSDIFQSCHGRPSAGGAQTFASVVLSCFSPASSIEDLKIFCSLTPHECEAIAAASKAITEWLQHRESLTKDGSSDSHDSPSSISITLSHMSAGSQMNRAQAENQGNNPPEMAMEVLIELFKTELYEHWKNGVACFRKLPKRERESIRDEYSDSLQTAYANCDGETSPFNKATQRLIDASGGIIDIVSLIFPMDTDETSESHSARARYTPLSQASMEKRKARGGGPLSDEEKLGVAIGLPVSLTLTVLVLVYMARRCLFPRVFPPPAPAVEDPESANTTTLEIELPTLSGISHG</sequence>
<organism evidence="1 2">
    <name type="scientific">Naganishia vaughanmartiniae</name>
    <dbReference type="NCBI Taxonomy" id="1424756"/>
    <lineage>
        <taxon>Eukaryota</taxon>
        <taxon>Fungi</taxon>
        <taxon>Dikarya</taxon>
        <taxon>Basidiomycota</taxon>
        <taxon>Agaricomycotina</taxon>
        <taxon>Tremellomycetes</taxon>
        <taxon>Filobasidiales</taxon>
        <taxon>Filobasidiaceae</taxon>
        <taxon>Naganishia</taxon>
    </lineage>
</organism>
<keyword evidence="2" id="KW-1185">Reference proteome</keyword>
<proteinExistence type="predicted"/>
<evidence type="ECO:0000313" key="1">
    <source>
        <dbReference type="EMBL" id="KAJ9113014.1"/>
    </source>
</evidence>
<gene>
    <name evidence="1" type="ORF">QFC22_006110</name>
</gene>
<name>A0ACC2WP97_9TREE</name>
<dbReference type="EMBL" id="JASBWU010000023">
    <property type="protein sequence ID" value="KAJ9113014.1"/>
    <property type="molecule type" value="Genomic_DNA"/>
</dbReference>
<reference evidence="1" key="1">
    <citation type="submission" date="2023-04" db="EMBL/GenBank/DDBJ databases">
        <title>Draft Genome sequencing of Naganishia species isolated from polar environments using Oxford Nanopore Technology.</title>
        <authorList>
            <person name="Leo P."/>
            <person name="Venkateswaran K."/>
        </authorList>
    </citation>
    <scope>NUCLEOTIDE SEQUENCE</scope>
    <source>
        <strain evidence="1">MNA-CCFEE 5425</strain>
    </source>
</reference>
<dbReference type="Proteomes" id="UP001243375">
    <property type="component" value="Unassembled WGS sequence"/>
</dbReference>